<evidence type="ECO:0000259" key="4">
    <source>
        <dbReference type="PROSITE" id="PS01124"/>
    </source>
</evidence>
<dbReference type="RefSeq" id="WP_194739249.1">
    <property type="nucleotide sequence ID" value="NZ_JADKYY010000006.1"/>
</dbReference>
<organism evidence="5 6">
    <name type="scientific">Planobacterium oryzisoli</name>
    <dbReference type="NCBI Taxonomy" id="2771435"/>
    <lineage>
        <taxon>Bacteria</taxon>
        <taxon>Pseudomonadati</taxon>
        <taxon>Bacteroidota</taxon>
        <taxon>Flavobacteriia</taxon>
        <taxon>Flavobacteriales</taxon>
        <taxon>Weeksellaceae</taxon>
        <taxon>Chryseobacterium group</taxon>
        <taxon>Chryseobacterium</taxon>
    </lineage>
</organism>
<protein>
    <submittedName>
        <fullName evidence="5">AraC family transcriptional regulator</fullName>
    </submittedName>
</protein>
<comment type="caution">
    <text evidence="5">The sequence shown here is derived from an EMBL/GenBank/DDBJ whole genome shotgun (WGS) entry which is preliminary data.</text>
</comment>
<dbReference type="PANTHER" id="PTHR43280">
    <property type="entry name" value="ARAC-FAMILY TRANSCRIPTIONAL REGULATOR"/>
    <property type="match status" value="1"/>
</dbReference>
<dbReference type="SMART" id="SM00342">
    <property type="entry name" value="HTH_ARAC"/>
    <property type="match status" value="1"/>
</dbReference>
<keyword evidence="3" id="KW-0804">Transcription</keyword>
<evidence type="ECO:0000313" key="6">
    <source>
        <dbReference type="Proteomes" id="UP000694480"/>
    </source>
</evidence>
<dbReference type="Proteomes" id="UP000694480">
    <property type="component" value="Unassembled WGS sequence"/>
</dbReference>
<dbReference type="Gene3D" id="1.10.10.60">
    <property type="entry name" value="Homeodomain-like"/>
    <property type="match status" value="1"/>
</dbReference>
<keyword evidence="1" id="KW-0805">Transcription regulation</keyword>
<dbReference type="InterPro" id="IPR009057">
    <property type="entry name" value="Homeodomain-like_sf"/>
</dbReference>
<evidence type="ECO:0000313" key="5">
    <source>
        <dbReference type="EMBL" id="MBF5027318.1"/>
    </source>
</evidence>
<feature type="domain" description="HTH araC/xylS-type" evidence="4">
    <location>
        <begin position="187"/>
        <end position="285"/>
    </location>
</feature>
<dbReference type="GO" id="GO:0043565">
    <property type="term" value="F:sequence-specific DNA binding"/>
    <property type="evidence" value="ECO:0007669"/>
    <property type="project" value="InterPro"/>
</dbReference>
<reference evidence="5" key="1">
    <citation type="submission" date="2020-11" db="EMBL/GenBank/DDBJ databases">
        <title>Genome seq and assembly of Planobacterium sp.</title>
        <authorList>
            <person name="Chhetri G."/>
        </authorList>
    </citation>
    <scope>NUCLEOTIDE SEQUENCE</scope>
    <source>
        <strain evidence="5">GCR5</strain>
    </source>
</reference>
<accession>A0A930YVY8</accession>
<dbReference type="GO" id="GO:0003700">
    <property type="term" value="F:DNA-binding transcription factor activity"/>
    <property type="evidence" value="ECO:0007669"/>
    <property type="project" value="InterPro"/>
</dbReference>
<name>A0A930YVY8_9FLAO</name>
<dbReference type="PRINTS" id="PR00032">
    <property type="entry name" value="HTHARAC"/>
</dbReference>
<dbReference type="PANTHER" id="PTHR43280:SF32">
    <property type="entry name" value="TRANSCRIPTIONAL REGULATORY PROTEIN"/>
    <property type="match status" value="1"/>
</dbReference>
<dbReference type="PROSITE" id="PS01124">
    <property type="entry name" value="HTH_ARAC_FAMILY_2"/>
    <property type="match status" value="1"/>
</dbReference>
<dbReference type="InterPro" id="IPR018060">
    <property type="entry name" value="HTH_AraC"/>
</dbReference>
<keyword evidence="6" id="KW-1185">Reference proteome</keyword>
<dbReference type="EMBL" id="JADKYY010000006">
    <property type="protein sequence ID" value="MBF5027318.1"/>
    <property type="molecule type" value="Genomic_DNA"/>
</dbReference>
<keyword evidence="2" id="KW-0238">DNA-binding</keyword>
<evidence type="ECO:0000256" key="3">
    <source>
        <dbReference type="ARBA" id="ARBA00023163"/>
    </source>
</evidence>
<proteinExistence type="predicted"/>
<dbReference type="SUPFAM" id="SSF46689">
    <property type="entry name" value="Homeodomain-like"/>
    <property type="match status" value="1"/>
</dbReference>
<evidence type="ECO:0000256" key="2">
    <source>
        <dbReference type="ARBA" id="ARBA00023125"/>
    </source>
</evidence>
<dbReference type="AlphaFoldDB" id="A0A930YVY8"/>
<dbReference type="Pfam" id="PF12833">
    <property type="entry name" value="HTH_18"/>
    <property type="match status" value="1"/>
</dbReference>
<sequence length="287" mass="32662">MHSIGSLSIAELQQGDFYQGEFSTQELSTFLEMIHQKGAVRCLFFGIILIRKGKSTLSIDGHPLELRPGTGVFIKYHQVLSTEQQAIEGEVVLFTRAFYNLVYTANSRIQSDTAFGMIPSRVDFKKNESAELFSYLELLKKEAYREATLSREILCLHLKTLVLNLVRKSGDLSAVALKTSRKAGYVEEFKTRVGRGFKEWKRTSDYAQFMGLSPNYLNAVIKERLGSSAESYIQRRVVLEAERLLLNTDLSVSEIAYELGFTDKSHFGKYFKKVRGTTPNQFRLRGH</sequence>
<dbReference type="InterPro" id="IPR020449">
    <property type="entry name" value="Tscrpt_reg_AraC-type_HTH"/>
</dbReference>
<gene>
    <name evidence="5" type="ORF">IC612_05845</name>
</gene>
<evidence type="ECO:0000256" key="1">
    <source>
        <dbReference type="ARBA" id="ARBA00023015"/>
    </source>
</evidence>